<dbReference type="AlphaFoldDB" id="A0A381R3F9"/>
<evidence type="ECO:0000313" key="2">
    <source>
        <dbReference type="EMBL" id="SUZ85368.1"/>
    </source>
</evidence>
<feature type="domain" description="SPOR" evidence="1">
    <location>
        <begin position="246"/>
        <end position="305"/>
    </location>
</feature>
<feature type="domain" description="SPOR" evidence="1">
    <location>
        <begin position="149"/>
        <end position="228"/>
    </location>
</feature>
<organism evidence="2">
    <name type="scientific">marine metagenome</name>
    <dbReference type="NCBI Taxonomy" id="408172"/>
    <lineage>
        <taxon>unclassified sequences</taxon>
        <taxon>metagenomes</taxon>
        <taxon>ecological metagenomes</taxon>
    </lineage>
</organism>
<dbReference type="InterPro" id="IPR052521">
    <property type="entry name" value="Cell_div_SPOR-domain"/>
</dbReference>
<sequence length="305" mass="35627">MNAGKGKHSLFRKITLFIPFIILFQYNCSKNETVSETITETVFVTKKDAYLYGDVLEKNIIDEIPAFIKIKTKEKIILLSKSDNDKIYYKTNFNNNQGWVESIYLAEIKKDKKRNNNNPPTTKLSEKKPKILIKPKLDNDSIRKNPNKKKRDWNYFVQIASFKNKNNADKLVSEIIIPQTTFSIEKINTADGKFFRVVTGIYNNRIKTDKILKAIKNKYPSLKPIVKTNKNTKKPITKQKPFYDKNRKTEYYTIQISSFENKTAAEKLAKKMTRLGYPSIVNEAWVRGKTWFRVQHGEYKMIAEA</sequence>
<dbReference type="GO" id="GO:0042834">
    <property type="term" value="F:peptidoglycan binding"/>
    <property type="evidence" value="ECO:0007669"/>
    <property type="project" value="InterPro"/>
</dbReference>
<dbReference type="PANTHER" id="PTHR38687:SF1">
    <property type="entry name" value="CELL DIVISION PROTEIN DEDD"/>
    <property type="match status" value="1"/>
</dbReference>
<dbReference type="PROSITE" id="PS51724">
    <property type="entry name" value="SPOR"/>
    <property type="match status" value="2"/>
</dbReference>
<protein>
    <recommendedName>
        <fullName evidence="1">SPOR domain-containing protein</fullName>
    </recommendedName>
</protein>
<dbReference type="InterPro" id="IPR036680">
    <property type="entry name" value="SPOR-like_sf"/>
</dbReference>
<dbReference type="InterPro" id="IPR007730">
    <property type="entry name" value="SPOR-like_dom"/>
</dbReference>
<dbReference type="GO" id="GO:0030428">
    <property type="term" value="C:cell septum"/>
    <property type="evidence" value="ECO:0007669"/>
    <property type="project" value="TreeGrafter"/>
</dbReference>
<dbReference type="GO" id="GO:0032153">
    <property type="term" value="C:cell division site"/>
    <property type="evidence" value="ECO:0007669"/>
    <property type="project" value="TreeGrafter"/>
</dbReference>
<proteinExistence type="predicted"/>
<accession>A0A381R3F9</accession>
<dbReference type="EMBL" id="UINC01001632">
    <property type="protein sequence ID" value="SUZ85368.1"/>
    <property type="molecule type" value="Genomic_DNA"/>
</dbReference>
<dbReference type="Pfam" id="PF05036">
    <property type="entry name" value="SPOR"/>
    <property type="match status" value="2"/>
</dbReference>
<reference evidence="2" key="1">
    <citation type="submission" date="2018-05" db="EMBL/GenBank/DDBJ databases">
        <authorList>
            <person name="Lanie J.A."/>
            <person name="Ng W.-L."/>
            <person name="Kazmierczak K.M."/>
            <person name="Andrzejewski T.M."/>
            <person name="Davidsen T.M."/>
            <person name="Wayne K.J."/>
            <person name="Tettelin H."/>
            <person name="Glass J.I."/>
            <person name="Rusch D."/>
            <person name="Podicherti R."/>
            <person name="Tsui H.-C.T."/>
            <person name="Winkler M.E."/>
        </authorList>
    </citation>
    <scope>NUCLEOTIDE SEQUENCE</scope>
</reference>
<dbReference type="SUPFAM" id="SSF110997">
    <property type="entry name" value="Sporulation related repeat"/>
    <property type="match status" value="2"/>
</dbReference>
<dbReference type="PANTHER" id="PTHR38687">
    <property type="entry name" value="CELL DIVISION PROTEIN DEDD-RELATED"/>
    <property type="match status" value="1"/>
</dbReference>
<dbReference type="Gene3D" id="3.30.70.1070">
    <property type="entry name" value="Sporulation related repeat"/>
    <property type="match status" value="2"/>
</dbReference>
<gene>
    <name evidence="2" type="ORF">METZ01_LOCUS38222</name>
</gene>
<evidence type="ECO:0000259" key="1">
    <source>
        <dbReference type="PROSITE" id="PS51724"/>
    </source>
</evidence>
<feature type="non-terminal residue" evidence="2">
    <location>
        <position position="305"/>
    </location>
</feature>
<dbReference type="GO" id="GO:0032506">
    <property type="term" value="P:cytokinetic process"/>
    <property type="evidence" value="ECO:0007669"/>
    <property type="project" value="TreeGrafter"/>
</dbReference>
<name>A0A381R3F9_9ZZZZ</name>